<sequence length="717" mass="78890">MSAVKFKFSGDSSELLKELENIKEKIRETSGQAANMRVAKGGKADVEGLGASFKKLLPAITAAGAAAAGFGAAWSAVKTGINDAMDDEYMAVQLSSYTKNIESARDLQSQLDHLAANGVVSLDDLGKAAQNLAMHFRTNNTAIMSWSEVFADIAASGKISAEQLSNSWAKVMANGFADSRAINQLQNQGIPIIKALAEEMGVAERQVVELAKKREISADQYVNAMKRMRDAEFSGKNSALSNTTIGSWETLKATFENAMGDLMSDKVLNLADSFQVLTAKIEAASAANFRFYSVNEKNLSSSEKVVGGFQYIIEQYIHSIRAIRDGRDWKESIADVNEYEMRLKKLSEFSQPFEASLDAVTTAKSREDIDAVLEQLESERKELVNQIGAAQRYLSATGGKGKHGGQEVGERIEALKEELTLRDDLLYQIRRGVILLGDEEDAIDEIIEKNRKEAKATADLSDAIDKLNAARDKVHKQKPKKKQDDLSVDGLKKQLEDELAAVQHISLDDLEEELKLLEKEFQAGALDFNAATRYEKLLSVADSIREINAQLNKKNRAVNDLRQDAQEEIAIMQAELAGEKEKLRELEKQRDVRKEMQSLVKSGMNEHDALGLAEQKVSLTYKIEDKREREKKEKEDSRARAQEISDAFKTRFDAVQQTLSSVSRVGSGFGSLFSLVGKGDAGLSAAVDSLTKEVQTSNGYLRTIAEKAEKGGVALFS</sequence>
<dbReference type="Proteomes" id="UP001202031">
    <property type="component" value="Unassembled WGS sequence"/>
</dbReference>
<evidence type="ECO:0000256" key="1">
    <source>
        <dbReference type="SAM" id="Coils"/>
    </source>
</evidence>
<evidence type="ECO:0000313" key="3">
    <source>
        <dbReference type="EMBL" id="MCL6656476.1"/>
    </source>
</evidence>
<feature type="coiled-coil region" evidence="1">
    <location>
        <begin position="12"/>
        <end position="39"/>
    </location>
</feature>
<dbReference type="EMBL" id="JAMGSI010000001">
    <property type="protein sequence ID" value="MCL6656476.1"/>
    <property type="molecule type" value="Genomic_DNA"/>
</dbReference>
<organism evidence="3 4">
    <name type="scientific">Akkermansia massiliensis</name>
    <dbReference type="NCBI Taxonomy" id="2927224"/>
    <lineage>
        <taxon>Bacteria</taxon>
        <taxon>Pseudomonadati</taxon>
        <taxon>Verrucomicrobiota</taxon>
        <taxon>Verrucomicrobiia</taxon>
        <taxon>Verrucomicrobiales</taxon>
        <taxon>Akkermansiaceae</taxon>
        <taxon>Akkermansia</taxon>
    </lineage>
</organism>
<feature type="coiled-coil region" evidence="1">
    <location>
        <begin position="500"/>
        <end position="596"/>
    </location>
</feature>
<keyword evidence="4" id="KW-1185">Reference proteome</keyword>
<protein>
    <submittedName>
        <fullName evidence="3">Tape measure protein</fullName>
    </submittedName>
</protein>
<dbReference type="InterPro" id="IPR013491">
    <property type="entry name" value="Tape_meas_N"/>
</dbReference>
<comment type="caution">
    <text evidence="3">The sequence shown here is derived from an EMBL/GenBank/DDBJ whole genome shotgun (WGS) entry which is preliminary data.</text>
</comment>
<accession>A0ABT0R6R2</accession>
<dbReference type="NCBIfam" id="TIGR02675">
    <property type="entry name" value="tape_meas_nterm"/>
    <property type="match status" value="1"/>
</dbReference>
<dbReference type="GeneID" id="84023001"/>
<proteinExistence type="predicted"/>
<evidence type="ECO:0000259" key="2">
    <source>
        <dbReference type="Pfam" id="PF20155"/>
    </source>
</evidence>
<keyword evidence="1" id="KW-0175">Coiled coil</keyword>
<dbReference type="RefSeq" id="WP_249853014.1">
    <property type="nucleotide sequence ID" value="NZ_JAMGSI010000001.1"/>
</dbReference>
<gene>
    <name evidence="3" type="ORF">M8N44_03980</name>
</gene>
<reference evidence="3 4" key="1">
    <citation type="submission" date="2022-03" db="EMBL/GenBank/DDBJ databases">
        <title>Taxonomic description of new species and reclassification of some bacterial strains.</title>
        <authorList>
            <person name="Ndongo S."/>
        </authorList>
    </citation>
    <scope>NUCLEOTIDE SEQUENCE [LARGE SCALE GENOMIC DNA]</scope>
    <source>
        <strain evidence="3 4">Marseille-P6666</strain>
    </source>
</reference>
<feature type="domain" description="Tape measure protein N-terminal" evidence="2">
    <location>
        <begin position="89"/>
        <end position="263"/>
    </location>
</feature>
<feature type="coiled-coil region" evidence="1">
    <location>
        <begin position="366"/>
        <end position="393"/>
    </location>
</feature>
<name>A0ABT0R6R2_9BACT</name>
<dbReference type="Pfam" id="PF20155">
    <property type="entry name" value="TMP_3"/>
    <property type="match status" value="1"/>
</dbReference>
<evidence type="ECO:0000313" key="4">
    <source>
        <dbReference type="Proteomes" id="UP001202031"/>
    </source>
</evidence>